<name>A0AA85JPS3_TRIRE</name>
<organism evidence="2 3">
    <name type="scientific">Trichobilharzia regenti</name>
    <name type="common">Nasal bird schistosome</name>
    <dbReference type="NCBI Taxonomy" id="157069"/>
    <lineage>
        <taxon>Eukaryota</taxon>
        <taxon>Metazoa</taxon>
        <taxon>Spiralia</taxon>
        <taxon>Lophotrochozoa</taxon>
        <taxon>Platyhelminthes</taxon>
        <taxon>Trematoda</taxon>
        <taxon>Digenea</taxon>
        <taxon>Strigeidida</taxon>
        <taxon>Schistosomatoidea</taxon>
        <taxon>Schistosomatidae</taxon>
        <taxon>Trichobilharzia</taxon>
    </lineage>
</organism>
<proteinExistence type="predicted"/>
<reference evidence="2" key="1">
    <citation type="submission" date="2022-06" db="EMBL/GenBank/DDBJ databases">
        <authorList>
            <person name="Berger JAMES D."/>
            <person name="Berger JAMES D."/>
        </authorList>
    </citation>
    <scope>NUCLEOTIDE SEQUENCE [LARGE SCALE GENOMIC DNA]</scope>
</reference>
<dbReference type="Pfam" id="PF17921">
    <property type="entry name" value="Integrase_H2C2"/>
    <property type="match status" value="1"/>
</dbReference>
<evidence type="ECO:0000313" key="2">
    <source>
        <dbReference type="Proteomes" id="UP000050795"/>
    </source>
</evidence>
<dbReference type="WBParaSite" id="TREG1_44080.1">
    <property type="protein sequence ID" value="TREG1_44080.1"/>
    <property type="gene ID" value="TREG1_44080"/>
</dbReference>
<accession>A0AA85JPS3</accession>
<feature type="domain" description="Integrase zinc-binding" evidence="1">
    <location>
        <begin position="229"/>
        <end position="281"/>
    </location>
</feature>
<dbReference type="InterPro" id="IPR041588">
    <property type="entry name" value="Integrase_H2C2"/>
</dbReference>
<evidence type="ECO:0000313" key="3">
    <source>
        <dbReference type="WBParaSite" id="TREG1_44080.1"/>
    </source>
</evidence>
<dbReference type="Proteomes" id="UP000050795">
    <property type="component" value="Unassembled WGS sequence"/>
</dbReference>
<dbReference type="Gene3D" id="1.10.340.70">
    <property type="match status" value="1"/>
</dbReference>
<dbReference type="AlphaFoldDB" id="A0AA85JPS3"/>
<dbReference type="PANTHER" id="PTHR47331:SF1">
    <property type="entry name" value="GAG-LIKE PROTEIN"/>
    <property type="match status" value="1"/>
</dbReference>
<dbReference type="PANTHER" id="PTHR47331">
    <property type="entry name" value="PHD-TYPE DOMAIN-CONTAINING PROTEIN"/>
    <property type="match status" value="1"/>
</dbReference>
<protein>
    <recommendedName>
        <fullName evidence="1">Integrase zinc-binding domain-containing protein</fullName>
    </recommendedName>
</protein>
<reference evidence="3" key="2">
    <citation type="submission" date="2023-11" db="UniProtKB">
        <authorList>
            <consortium name="WormBaseParasite"/>
        </authorList>
    </citation>
    <scope>IDENTIFICATION</scope>
</reference>
<evidence type="ECO:0000259" key="1">
    <source>
        <dbReference type="Pfam" id="PF17921"/>
    </source>
</evidence>
<keyword evidence="2" id="KW-1185">Reference proteome</keyword>
<sequence length="344" mass="39756">MSAIYYIRNESARYACFVANRVSQIQELTTVEQWRYVPSGKNPADLASRGVTDMNVVKNKWWKGPEFLLRADSMWPSREDEPPINECALEFKTSVSLTSTQERHSGLNPLFKYSSSWYKLLKAVAWLTRHVTYLKVMHLAGYENMNVGPLRVEDIRNAELAIFRDAQWEAWGEITKEDSPDFADFKARLDRLSPIVSEEVAGDRGRLQMLESSYETRRPALLPCYHPVTDLIIRHYHVLEGHLGTSQVLSSIRCGLWIMNGGTAVRKIIDKCMECKLRNARPAQQMMAPLPAWQVSEGNYPFEYFGADLFGTFVVKRGRTLCKRYGCLFTCLKIQLYIMRWFIR</sequence>